<name>A0A1B0AF60_GLOPL</name>
<evidence type="ECO:0000313" key="1">
    <source>
        <dbReference type="EnsemblMetazoa" id="GPAI043826-PA"/>
    </source>
</evidence>
<organism evidence="1 2">
    <name type="scientific">Glossina pallidipes</name>
    <name type="common">Tsetse fly</name>
    <dbReference type="NCBI Taxonomy" id="7398"/>
    <lineage>
        <taxon>Eukaryota</taxon>
        <taxon>Metazoa</taxon>
        <taxon>Ecdysozoa</taxon>
        <taxon>Arthropoda</taxon>
        <taxon>Hexapoda</taxon>
        <taxon>Insecta</taxon>
        <taxon>Pterygota</taxon>
        <taxon>Neoptera</taxon>
        <taxon>Endopterygota</taxon>
        <taxon>Diptera</taxon>
        <taxon>Brachycera</taxon>
        <taxon>Muscomorpha</taxon>
        <taxon>Hippoboscoidea</taxon>
        <taxon>Glossinidae</taxon>
        <taxon>Glossina</taxon>
    </lineage>
</organism>
<evidence type="ECO:0000313" key="2">
    <source>
        <dbReference type="Proteomes" id="UP000092445"/>
    </source>
</evidence>
<dbReference type="EnsemblMetazoa" id="GPAI043826-RA">
    <property type="protein sequence ID" value="GPAI043826-PA"/>
    <property type="gene ID" value="GPAI043826"/>
</dbReference>
<reference evidence="2" key="1">
    <citation type="submission" date="2014-03" db="EMBL/GenBank/DDBJ databases">
        <authorList>
            <person name="Aksoy S."/>
            <person name="Warren W."/>
            <person name="Wilson R.K."/>
        </authorList>
    </citation>
    <scope>NUCLEOTIDE SEQUENCE [LARGE SCALE GENOMIC DNA]</scope>
    <source>
        <strain evidence="2">IAEA</strain>
    </source>
</reference>
<sequence>MCVGSWRTSKTSGIFNHMIVHLFLLLKASVFLNNGGYEENRIKENKDYKTINGCQHLGKHRNSKSSDELEANESLKHFSLLLINWSVYFTTTTTTTTTNTTSRSIVYSKIQHCEKQANIQESSVPTEIGIPLSDTAKWWWSLYLFFIRLTSYSYSCLHSKDEKKH</sequence>
<keyword evidence="2" id="KW-1185">Reference proteome</keyword>
<dbReference type="Proteomes" id="UP000092445">
    <property type="component" value="Unassembled WGS sequence"/>
</dbReference>
<proteinExistence type="predicted"/>
<dbReference type="AlphaFoldDB" id="A0A1B0AF60"/>
<protein>
    <submittedName>
        <fullName evidence="1">Uncharacterized protein</fullName>
    </submittedName>
</protein>
<accession>A0A1B0AF60</accession>
<reference evidence="1" key="2">
    <citation type="submission" date="2020-05" db="UniProtKB">
        <authorList>
            <consortium name="EnsemblMetazoa"/>
        </authorList>
    </citation>
    <scope>IDENTIFICATION</scope>
    <source>
        <strain evidence="1">IAEA</strain>
    </source>
</reference>
<dbReference type="VEuPathDB" id="VectorBase:GPAI043826"/>